<dbReference type="EMBL" id="LHYI01000045">
    <property type="protein sequence ID" value="KXB07886.1"/>
    <property type="molecule type" value="Genomic_DNA"/>
</dbReference>
<evidence type="ECO:0000313" key="3">
    <source>
        <dbReference type="Proteomes" id="UP000070633"/>
    </source>
</evidence>
<accession>A0ABR5TJ75</accession>
<feature type="transmembrane region" description="Helical" evidence="1">
    <location>
        <begin position="200"/>
        <end position="219"/>
    </location>
</feature>
<feature type="transmembrane region" description="Helical" evidence="1">
    <location>
        <begin position="149"/>
        <end position="165"/>
    </location>
</feature>
<keyword evidence="1" id="KW-1133">Transmembrane helix</keyword>
<keyword evidence="3" id="KW-1185">Reference proteome</keyword>
<organism evidence="2 3">
    <name type="scientific">candidate division MSBL1 archaeon SCGC-AAA382M17</name>
    <dbReference type="NCBI Taxonomy" id="1698284"/>
    <lineage>
        <taxon>Archaea</taxon>
        <taxon>Methanobacteriati</taxon>
        <taxon>Methanobacteriota</taxon>
        <taxon>candidate division MSBL1</taxon>
    </lineage>
</organism>
<keyword evidence="1" id="KW-0472">Membrane</keyword>
<feature type="transmembrane region" description="Helical" evidence="1">
    <location>
        <begin position="111"/>
        <end position="137"/>
    </location>
</feature>
<reference evidence="2 3" key="1">
    <citation type="journal article" date="2016" name="Sci. Rep.">
        <title>Metabolic traits of an uncultured archaeal lineage -MSBL1- from brine pools of the Red Sea.</title>
        <authorList>
            <person name="Mwirichia R."/>
            <person name="Alam I."/>
            <person name="Rashid M."/>
            <person name="Vinu M."/>
            <person name="Ba-Alawi W."/>
            <person name="Anthony Kamau A."/>
            <person name="Kamanda Ngugi D."/>
            <person name="Goker M."/>
            <person name="Klenk H.P."/>
            <person name="Bajic V."/>
            <person name="Stingl U."/>
        </authorList>
    </citation>
    <scope>NUCLEOTIDE SEQUENCE [LARGE SCALE GENOMIC DNA]</scope>
    <source>
        <strain evidence="2">SCGC-AAA382M17</strain>
    </source>
</reference>
<sequence>MLIAAVIIVHYVIVLGPDTQMLQSQRALFSWRAIVIIGLLGLTSVYVLNLTGLRKLWDADVGIKQKIFLPFVVGLLLGSIQSVYDLVTGASVEIAASMGLETIHIAFPFSIPVYIGGAILVCTIYYLIPISLVVYLVSTKILKGKAEGTVFWFIGILIALFEPLTNPGISVIQQVGAVAIPLSVFVLVFNLISILYIRKFGFIAAYFLRIGFYTVWHILYPLF</sequence>
<feature type="transmembrane region" description="Helical" evidence="1">
    <location>
        <begin position="68"/>
        <end position="91"/>
    </location>
</feature>
<proteinExistence type="predicted"/>
<evidence type="ECO:0008006" key="4">
    <source>
        <dbReference type="Google" id="ProtNLM"/>
    </source>
</evidence>
<feature type="transmembrane region" description="Helical" evidence="1">
    <location>
        <begin position="29"/>
        <end position="48"/>
    </location>
</feature>
<dbReference type="Proteomes" id="UP000070633">
    <property type="component" value="Unassembled WGS sequence"/>
</dbReference>
<comment type="caution">
    <text evidence="2">The sequence shown here is derived from an EMBL/GenBank/DDBJ whole genome shotgun (WGS) entry which is preliminary data.</text>
</comment>
<gene>
    <name evidence="2" type="ORF">AKJ55_01745</name>
</gene>
<feature type="transmembrane region" description="Helical" evidence="1">
    <location>
        <begin position="171"/>
        <end position="193"/>
    </location>
</feature>
<evidence type="ECO:0000313" key="2">
    <source>
        <dbReference type="EMBL" id="KXB07886.1"/>
    </source>
</evidence>
<protein>
    <recommendedName>
        <fullName evidence="4">Yip1 domain-containing protein</fullName>
    </recommendedName>
</protein>
<evidence type="ECO:0000256" key="1">
    <source>
        <dbReference type="SAM" id="Phobius"/>
    </source>
</evidence>
<keyword evidence="1" id="KW-0812">Transmembrane</keyword>
<name>A0ABR5TJ75_9EURY</name>